<feature type="compositionally biased region" description="Polar residues" evidence="1">
    <location>
        <begin position="157"/>
        <end position="168"/>
    </location>
</feature>
<feature type="region of interest" description="Disordered" evidence="1">
    <location>
        <begin position="114"/>
        <end position="198"/>
    </location>
</feature>
<gene>
    <name evidence="2" type="ORF">RMN56_02370</name>
</gene>
<feature type="compositionally biased region" description="Polar residues" evidence="1">
    <location>
        <begin position="136"/>
        <end position="148"/>
    </location>
</feature>
<feature type="region of interest" description="Disordered" evidence="1">
    <location>
        <begin position="1"/>
        <end position="34"/>
    </location>
</feature>
<evidence type="ECO:0000256" key="1">
    <source>
        <dbReference type="SAM" id="MobiDB-lite"/>
    </source>
</evidence>
<evidence type="ECO:0000313" key="2">
    <source>
        <dbReference type="EMBL" id="WNM40231.1"/>
    </source>
</evidence>
<accession>A0ABY9ZY54</accession>
<dbReference type="Proteomes" id="UP001303001">
    <property type="component" value="Chromosome"/>
</dbReference>
<feature type="compositionally biased region" description="Basic and acidic residues" evidence="1">
    <location>
        <begin position="1"/>
        <end position="16"/>
    </location>
</feature>
<sequence>MSTDPDRIRSEIESTRSELSSDVDALTDKMNPRRIAGERVGQARGALTRVKEKVMGAQMDGHGAGQRMSQTAGSVRDEARSLGQQSRAQTQGNPLAAGLIAFGAGLLVSSLIPPSRPERQWAGQARGMVGEHSAGLRQQASQVGNQLRDQMREPAQQAAQSVRSTAAQGASAVRDQGRSTAHQMQDETREAAGEMRHR</sequence>
<name>A0ABY9ZY54_9ACTN</name>
<dbReference type="InterPro" id="IPR022062">
    <property type="entry name" value="DUF3618"/>
</dbReference>
<feature type="region of interest" description="Disordered" evidence="1">
    <location>
        <begin position="54"/>
        <end position="90"/>
    </location>
</feature>
<protein>
    <submittedName>
        <fullName evidence="2">DUF3618 domain-containing protein</fullName>
    </submittedName>
</protein>
<dbReference type="Pfam" id="PF12277">
    <property type="entry name" value="DUF3618"/>
    <property type="match status" value="1"/>
</dbReference>
<reference evidence="2 3" key="1">
    <citation type="submission" date="2023-09" db="EMBL/GenBank/DDBJ databases">
        <title>Micromonospora halotolerans DSM 45598 genome sequence.</title>
        <authorList>
            <person name="Mo P."/>
        </authorList>
    </citation>
    <scope>NUCLEOTIDE SEQUENCE [LARGE SCALE GENOMIC DNA]</scope>
    <source>
        <strain evidence="2 3">DSM 45598</strain>
    </source>
</reference>
<proteinExistence type="predicted"/>
<evidence type="ECO:0000313" key="3">
    <source>
        <dbReference type="Proteomes" id="UP001303001"/>
    </source>
</evidence>
<organism evidence="2 3">
    <name type="scientific">Micromonospora halotolerans</name>
    <dbReference type="NCBI Taxonomy" id="709879"/>
    <lineage>
        <taxon>Bacteria</taxon>
        <taxon>Bacillati</taxon>
        <taxon>Actinomycetota</taxon>
        <taxon>Actinomycetes</taxon>
        <taxon>Micromonosporales</taxon>
        <taxon>Micromonosporaceae</taxon>
        <taxon>Micromonospora</taxon>
    </lineage>
</organism>
<dbReference type="EMBL" id="CP134876">
    <property type="protein sequence ID" value="WNM40231.1"/>
    <property type="molecule type" value="Genomic_DNA"/>
</dbReference>
<dbReference type="RefSeq" id="WP_313722222.1">
    <property type="nucleotide sequence ID" value="NZ_CP134876.1"/>
</dbReference>
<keyword evidence="3" id="KW-1185">Reference proteome</keyword>
<feature type="compositionally biased region" description="Basic and acidic residues" evidence="1">
    <location>
        <begin position="184"/>
        <end position="198"/>
    </location>
</feature>